<proteinExistence type="predicted"/>
<gene>
    <name evidence="1" type="ORF">J2S05_001702</name>
</gene>
<dbReference type="EMBL" id="JAUSUA010000002">
    <property type="protein sequence ID" value="MDQ0206903.1"/>
    <property type="molecule type" value="Genomic_DNA"/>
</dbReference>
<dbReference type="Gene3D" id="3.30.1390.10">
    <property type="match status" value="1"/>
</dbReference>
<organism evidence="1 2">
    <name type="scientific">Alkalicoccobacillus murimartini</name>
    <dbReference type="NCBI Taxonomy" id="171685"/>
    <lineage>
        <taxon>Bacteria</taxon>
        <taxon>Bacillati</taxon>
        <taxon>Bacillota</taxon>
        <taxon>Bacilli</taxon>
        <taxon>Bacillales</taxon>
        <taxon>Bacillaceae</taxon>
        <taxon>Alkalicoccobacillus</taxon>
    </lineage>
</organism>
<dbReference type="GO" id="GO:0005840">
    <property type="term" value="C:ribosome"/>
    <property type="evidence" value="ECO:0007669"/>
    <property type="project" value="UniProtKB-KW"/>
</dbReference>
<keyword evidence="1" id="KW-0687">Ribonucleoprotein</keyword>
<dbReference type="SUPFAM" id="SSF54736">
    <property type="entry name" value="ClpS-like"/>
    <property type="match status" value="1"/>
</dbReference>
<comment type="caution">
    <text evidence="1">The sequence shown here is derived from an EMBL/GenBank/DDBJ whole genome shotgun (WGS) entry which is preliminary data.</text>
</comment>
<evidence type="ECO:0000313" key="1">
    <source>
        <dbReference type="EMBL" id="MDQ0206903.1"/>
    </source>
</evidence>
<dbReference type="RefSeq" id="WP_306981769.1">
    <property type="nucleotide sequence ID" value="NZ_JAUSUA010000002.1"/>
</dbReference>
<keyword evidence="1" id="KW-0689">Ribosomal protein</keyword>
<reference evidence="1 2" key="1">
    <citation type="submission" date="2023-07" db="EMBL/GenBank/DDBJ databases">
        <title>Genomic Encyclopedia of Type Strains, Phase IV (KMG-IV): sequencing the most valuable type-strain genomes for metagenomic binning, comparative biology and taxonomic classification.</title>
        <authorList>
            <person name="Goeker M."/>
        </authorList>
    </citation>
    <scope>NUCLEOTIDE SEQUENCE [LARGE SCALE GENOMIC DNA]</scope>
    <source>
        <strain evidence="1 2">DSM 19154</strain>
    </source>
</reference>
<sequence length="90" mass="10157">MEMFIIIFLCVLVVILLLVIAGLKSRLAGKTAADAVIITEKLSEDADLNTRLRQLLREGSKIKAIKELRTVHPLPLVEAKNYVEKLEREM</sequence>
<name>A0ABT9YGB4_9BACI</name>
<dbReference type="Proteomes" id="UP001225034">
    <property type="component" value="Unassembled WGS sequence"/>
</dbReference>
<dbReference type="InterPro" id="IPR014719">
    <property type="entry name" value="Ribosomal_bL12_C/ClpS-like"/>
</dbReference>
<evidence type="ECO:0000313" key="2">
    <source>
        <dbReference type="Proteomes" id="UP001225034"/>
    </source>
</evidence>
<accession>A0ABT9YGB4</accession>
<protein>
    <submittedName>
        <fullName evidence="1">Ribosomal protein L7/L12</fullName>
    </submittedName>
</protein>
<keyword evidence="2" id="KW-1185">Reference proteome</keyword>